<organism evidence="1 2">
    <name type="scientific">Deinococcus aquiradiocola</name>
    <dbReference type="NCBI Taxonomy" id="393059"/>
    <lineage>
        <taxon>Bacteria</taxon>
        <taxon>Thermotogati</taxon>
        <taxon>Deinococcota</taxon>
        <taxon>Deinococci</taxon>
        <taxon>Deinococcales</taxon>
        <taxon>Deinococcaceae</taxon>
        <taxon>Deinococcus</taxon>
    </lineage>
</organism>
<reference evidence="1" key="2">
    <citation type="submission" date="2020-09" db="EMBL/GenBank/DDBJ databases">
        <authorList>
            <person name="Sun Q."/>
            <person name="Ohkuma M."/>
        </authorList>
    </citation>
    <scope>NUCLEOTIDE SEQUENCE</scope>
    <source>
        <strain evidence="1">JCM 14371</strain>
    </source>
</reference>
<dbReference type="EMBL" id="BMOE01000002">
    <property type="protein sequence ID" value="GGJ67251.1"/>
    <property type="molecule type" value="Genomic_DNA"/>
</dbReference>
<name>A0A917P9E6_9DEIO</name>
<dbReference type="Proteomes" id="UP000635726">
    <property type="component" value="Unassembled WGS sequence"/>
</dbReference>
<sequence>MEELNLNTAVLDFDFDLLDDLADETIESWSLGHGMVEIGASCCTSGQQTNGSCKNALQQL</sequence>
<evidence type="ECO:0000313" key="2">
    <source>
        <dbReference type="Proteomes" id="UP000635726"/>
    </source>
</evidence>
<gene>
    <name evidence="1" type="ORF">GCM10008939_09390</name>
</gene>
<dbReference type="RefSeq" id="WP_188961111.1">
    <property type="nucleotide sequence ID" value="NZ_BMOE01000002.1"/>
</dbReference>
<keyword evidence="2" id="KW-1185">Reference proteome</keyword>
<comment type="caution">
    <text evidence="1">The sequence shown here is derived from an EMBL/GenBank/DDBJ whole genome shotgun (WGS) entry which is preliminary data.</text>
</comment>
<reference evidence="1" key="1">
    <citation type="journal article" date="2014" name="Int. J. Syst. Evol. Microbiol.">
        <title>Complete genome sequence of Corynebacterium casei LMG S-19264T (=DSM 44701T), isolated from a smear-ripened cheese.</title>
        <authorList>
            <consortium name="US DOE Joint Genome Institute (JGI-PGF)"/>
            <person name="Walter F."/>
            <person name="Albersmeier A."/>
            <person name="Kalinowski J."/>
            <person name="Ruckert C."/>
        </authorList>
    </citation>
    <scope>NUCLEOTIDE SEQUENCE</scope>
    <source>
        <strain evidence="1">JCM 14371</strain>
    </source>
</reference>
<protein>
    <submittedName>
        <fullName evidence="1">Uncharacterized protein</fullName>
    </submittedName>
</protein>
<accession>A0A917P9E6</accession>
<dbReference type="NCBIfam" id="NF033399">
    <property type="entry name" value="thiazolyl_GetA"/>
    <property type="match status" value="1"/>
</dbReference>
<evidence type="ECO:0000313" key="1">
    <source>
        <dbReference type="EMBL" id="GGJ67251.1"/>
    </source>
</evidence>
<proteinExistence type="predicted"/>
<dbReference type="AlphaFoldDB" id="A0A917P9E6"/>